<name>A0A0A9ADQ9_ARUDO</name>
<dbReference type="EMBL" id="GBRH01248121">
    <property type="protein sequence ID" value="JAD49774.1"/>
    <property type="molecule type" value="Transcribed_RNA"/>
</dbReference>
<accession>A0A0A9ADQ9</accession>
<proteinExistence type="predicted"/>
<reference evidence="1" key="1">
    <citation type="submission" date="2014-09" db="EMBL/GenBank/DDBJ databases">
        <authorList>
            <person name="Magalhaes I.L.F."/>
            <person name="Oliveira U."/>
            <person name="Santos F.R."/>
            <person name="Vidigal T.H.D.A."/>
            <person name="Brescovit A.D."/>
            <person name="Santos A.J."/>
        </authorList>
    </citation>
    <scope>NUCLEOTIDE SEQUENCE</scope>
    <source>
        <tissue evidence="1">Shoot tissue taken approximately 20 cm above the soil surface</tissue>
    </source>
</reference>
<protein>
    <submittedName>
        <fullName evidence="1">Uncharacterized protein</fullName>
    </submittedName>
</protein>
<reference evidence="1" key="2">
    <citation type="journal article" date="2015" name="Data Brief">
        <title>Shoot transcriptome of the giant reed, Arundo donax.</title>
        <authorList>
            <person name="Barrero R.A."/>
            <person name="Guerrero F.D."/>
            <person name="Moolhuijzen P."/>
            <person name="Goolsby J.A."/>
            <person name="Tidwell J."/>
            <person name="Bellgard S.E."/>
            <person name="Bellgard M.I."/>
        </authorList>
    </citation>
    <scope>NUCLEOTIDE SEQUENCE</scope>
    <source>
        <tissue evidence="1">Shoot tissue taken approximately 20 cm above the soil surface</tissue>
    </source>
</reference>
<evidence type="ECO:0000313" key="1">
    <source>
        <dbReference type="EMBL" id="JAD49774.1"/>
    </source>
</evidence>
<organism evidence="1">
    <name type="scientific">Arundo donax</name>
    <name type="common">Giant reed</name>
    <name type="synonym">Donax arundinaceus</name>
    <dbReference type="NCBI Taxonomy" id="35708"/>
    <lineage>
        <taxon>Eukaryota</taxon>
        <taxon>Viridiplantae</taxon>
        <taxon>Streptophyta</taxon>
        <taxon>Embryophyta</taxon>
        <taxon>Tracheophyta</taxon>
        <taxon>Spermatophyta</taxon>
        <taxon>Magnoliopsida</taxon>
        <taxon>Liliopsida</taxon>
        <taxon>Poales</taxon>
        <taxon>Poaceae</taxon>
        <taxon>PACMAD clade</taxon>
        <taxon>Arundinoideae</taxon>
        <taxon>Arundineae</taxon>
        <taxon>Arundo</taxon>
    </lineage>
</organism>
<sequence length="14" mass="1739">MLIHQVRPYWVSLP</sequence>